<dbReference type="Proteomes" id="UP001432027">
    <property type="component" value="Unassembled WGS sequence"/>
</dbReference>
<feature type="region of interest" description="Disordered" evidence="1">
    <location>
        <begin position="151"/>
        <end position="182"/>
    </location>
</feature>
<feature type="non-terminal residue" evidence="2">
    <location>
        <position position="1"/>
    </location>
</feature>
<feature type="non-terminal residue" evidence="2">
    <location>
        <position position="182"/>
    </location>
</feature>
<protein>
    <submittedName>
        <fullName evidence="2">Uncharacterized protein</fullName>
    </submittedName>
</protein>
<organism evidence="2 3">
    <name type="scientific">Pristionchus entomophagus</name>
    <dbReference type="NCBI Taxonomy" id="358040"/>
    <lineage>
        <taxon>Eukaryota</taxon>
        <taxon>Metazoa</taxon>
        <taxon>Ecdysozoa</taxon>
        <taxon>Nematoda</taxon>
        <taxon>Chromadorea</taxon>
        <taxon>Rhabditida</taxon>
        <taxon>Rhabditina</taxon>
        <taxon>Diplogasteromorpha</taxon>
        <taxon>Diplogasteroidea</taxon>
        <taxon>Neodiplogasteridae</taxon>
        <taxon>Pristionchus</taxon>
    </lineage>
</organism>
<evidence type="ECO:0000313" key="3">
    <source>
        <dbReference type="Proteomes" id="UP001432027"/>
    </source>
</evidence>
<dbReference type="AlphaFoldDB" id="A0AAV5SW54"/>
<comment type="caution">
    <text evidence="2">The sequence shown here is derived from an EMBL/GenBank/DDBJ whole genome shotgun (WGS) entry which is preliminary data.</text>
</comment>
<name>A0AAV5SW54_9BILA</name>
<evidence type="ECO:0000313" key="2">
    <source>
        <dbReference type="EMBL" id="GMS87139.1"/>
    </source>
</evidence>
<accession>A0AAV5SW54</accession>
<keyword evidence="3" id="KW-1185">Reference proteome</keyword>
<feature type="compositionally biased region" description="Basic and acidic residues" evidence="1">
    <location>
        <begin position="151"/>
        <end position="162"/>
    </location>
</feature>
<gene>
    <name evidence="2" type="ORF">PENTCL1PPCAC_9314</name>
</gene>
<evidence type="ECO:0000256" key="1">
    <source>
        <dbReference type="SAM" id="MobiDB-lite"/>
    </source>
</evidence>
<proteinExistence type="predicted"/>
<reference evidence="2" key="1">
    <citation type="submission" date="2023-10" db="EMBL/GenBank/DDBJ databases">
        <title>Genome assembly of Pristionchus species.</title>
        <authorList>
            <person name="Yoshida K."/>
            <person name="Sommer R.J."/>
        </authorList>
    </citation>
    <scope>NUCLEOTIDE SEQUENCE</scope>
    <source>
        <strain evidence="2">RS0144</strain>
    </source>
</reference>
<dbReference type="EMBL" id="BTSX01000002">
    <property type="protein sequence ID" value="GMS87139.1"/>
    <property type="molecule type" value="Genomic_DNA"/>
</dbReference>
<sequence>SLERLHTRIDLLENQADEIADTLERQHTLVRSMADSTPVILSNSIKAAEGTATITKMLIPPPPDFTYRYLTEEEVRRLDDDNGEFLAFAAAMDKAIYTVNQRRLSLRDRDHDRVRWMIECVMYRRRLGIGSGHKAHISDIRKRLNTYAGKERDSYKKGIGHIDEEEEEDHPREMDMDEEERE</sequence>